<reference evidence="3" key="1">
    <citation type="journal article" date="2010" name="PLoS Negl. Trop. Dis.">
        <title>The genome sequence of Trypanosoma brucei gambiense, causative agent of chronic human african trypanosomiasis.</title>
        <authorList>
            <person name="Jackson A.P."/>
            <person name="Sanders M."/>
            <person name="Berry A."/>
            <person name="McQuillan J."/>
            <person name="Aslett M.A."/>
            <person name="Quail M.A."/>
            <person name="Chukualim B."/>
            <person name="Capewell P."/>
            <person name="MacLeod A."/>
            <person name="Melville S.E."/>
            <person name="Gibson W."/>
            <person name="Barry J.D."/>
            <person name="Berriman M."/>
            <person name="Hertz-Fowler C."/>
        </authorList>
    </citation>
    <scope>NUCLEOTIDE SEQUENCE [LARGE SCALE GENOMIC DNA]</scope>
    <source>
        <strain evidence="3">MHOM/CI/86/DAL972</strain>
    </source>
</reference>
<name>C9ZQJ1_TRYB9</name>
<dbReference type="VEuPathDB" id="TriTrypDB:Tbg972.6.1490"/>
<dbReference type="GeneID" id="23861782"/>
<keyword evidence="1" id="KW-0812">Transmembrane</keyword>
<gene>
    <name evidence="2" type="ORF">TbgDal_VI1490</name>
</gene>
<keyword evidence="1" id="KW-1133">Transmembrane helix</keyword>
<proteinExistence type="predicted"/>
<protein>
    <submittedName>
        <fullName evidence="2">T. brucei spp.-specific protein</fullName>
    </submittedName>
</protein>
<dbReference type="Proteomes" id="UP000002316">
    <property type="component" value="Chromosome 6"/>
</dbReference>
<evidence type="ECO:0000313" key="2">
    <source>
        <dbReference type="EMBL" id="CBH11671.1"/>
    </source>
</evidence>
<dbReference type="EMBL" id="FN554969">
    <property type="protein sequence ID" value="CBH11671.1"/>
    <property type="molecule type" value="Genomic_DNA"/>
</dbReference>
<feature type="transmembrane region" description="Helical" evidence="1">
    <location>
        <begin position="110"/>
        <end position="128"/>
    </location>
</feature>
<evidence type="ECO:0000256" key="1">
    <source>
        <dbReference type="SAM" id="Phobius"/>
    </source>
</evidence>
<dbReference type="RefSeq" id="XP_011773956.1">
    <property type="nucleotide sequence ID" value="XM_011775654.1"/>
</dbReference>
<dbReference type="AlphaFoldDB" id="C9ZQJ1"/>
<organism evidence="2 3">
    <name type="scientific">Trypanosoma brucei gambiense (strain MHOM/CI/86/DAL972)</name>
    <dbReference type="NCBI Taxonomy" id="679716"/>
    <lineage>
        <taxon>Eukaryota</taxon>
        <taxon>Discoba</taxon>
        <taxon>Euglenozoa</taxon>
        <taxon>Kinetoplastea</taxon>
        <taxon>Metakinetoplastina</taxon>
        <taxon>Trypanosomatida</taxon>
        <taxon>Trypanosomatidae</taxon>
        <taxon>Trypanosoma</taxon>
    </lineage>
</organism>
<keyword evidence="1" id="KW-0472">Membrane</keyword>
<feature type="transmembrane region" description="Helical" evidence="1">
    <location>
        <begin position="69"/>
        <end position="89"/>
    </location>
</feature>
<sequence>MFLVTFVSFFLCLFVSRNCYFCFFACSSGFSLEFFSCFFFFEKKKYHFNILCFLCDHNYPYPFLKYCSLFSFFFLSSCVICLLFAFRVCTKLNYSIMMNMCSSLIGPRSAELIFSFFFSVFFFFNMSHGGDADRFLLYFSCTKKFKKKKKNQCEEFSLIVS</sequence>
<dbReference type="KEGG" id="tbg:TbgDal_VI1490"/>
<accession>C9ZQJ1</accession>
<evidence type="ECO:0000313" key="3">
    <source>
        <dbReference type="Proteomes" id="UP000002316"/>
    </source>
</evidence>